<dbReference type="AlphaFoldDB" id="A0A2Z5G3W1"/>
<dbReference type="SUPFAM" id="SSF56672">
    <property type="entry name" value="DNA/RNA polymerases"/>
    <property type="match status" value="1"/>
</dbReference>
<dbReference type="InterPro" id="IPR013597">
    <property type="entry name" value="Mat_intron_G2"/>
</dbReference>
<dbReference type="Pfam" id="PF08388">
    <property type="entry name" value="GIIM"/>
    <property type="match status" value="1"/>
</dbReference>
<dbReference type="CDD" id="cd01651">
    <property type="entry name" value="RT_G2_intron"/>
    <property type="match status" value="1"/>
</dbReference>
<accession>A0A2Z5G3W1</accession>
<dbReference type="InterPro" id="IPR000477">
    <property type="entry name" value="RT_dom"/>
</dbReference>
<organism evidence="3 4">
    <name type="scientific">Acidisarcina polymorpha</name>
    <dbReference type="NCBI Taxonomy" id="2211140"/>
    <lineage>
        <taxon>Bacteria</taxon>
        <taxon>Pseudomonadati</taxon>
        <taxon>Acidobacteriota</taxon>
        <taxon>Terriglobia</taxon>
        <taxon>Terriglobales</taxon>
        <taxon>Acidobacteriaceae</taxon>
        <taxon>Acidisarcina</taxon>
    </lineage>
</organism>
<dbReference type="KEGG" id="abas:ACPOL_4601"/>
<keyword evidence="3" id="KW-0548">Nucleotidyltransferase</keyword>
<keyword evidence="4" id="KW-1185">Reference proteome</keyword>
<keyword evidence="3" id="KW-0695">RNA-directed DNA polymerase</keyword>
<dbReference type="InterPro" id="IPR025960">
    <property type="entry name" value="RVT_N"/>
</dbReference>
<dbReference type="Pfam" id="PF13655">
    <property type="entry name" value="RVT_N"/>
    <property type="match status" value="1"/>
</dbReference>
<reference evidence="3 4" key="1">
    <citation type="journal article" date="2018" name="Front. Microbiol.">
        <title>Hydrolytic Capabilities as a Key to Environmental Success: Chitinolytic and Cellulolytic Acidobacteria From Acidic Sub-arctic Soils and Boreal Peatlands.</title>
        <authorList>
            <person name="Belova S.E."/>
            <person name="Ravin N.V."/>
            <person name="Pankratov T.A."/>
            <person name="Rakitin A.L."/>
            <person name="Ivanova A.A."/>
            <person name="Beletsky A.V."/>
            <person name="Mardanov A.V."/>
            <person name="Sinninghe Damste J.S."/>
            <person name="Dedysh S.N."/>
        </authorList>
    </citation>
    <scope>NUCLEOTIDE SEQUENCE [LARGE SCALE GENOMIC DNA]</scope>
    <source>
        <strain evidence="3 4">SBC82</strain>
    </source>
</reference>
<dbReference type="Proteomes" id="UP000253606">
    <property type="component" value="Chromosome"/>
</dbReference>
<dbReference type="InterPro" id="IPR030931">
    <property type="entry name" value="Group_II_RT_mat"/>
</dbReference>
<evidence type="ECO:0000256" key="1">
    <source>
        <dbReference type="ARBA" id="ARBA00034120"/>
    </source>
</evidence>
<dbReference type="InterPro" id="IPR051083">
    <property type="entry name" value="GrpII_Intron_Splice-Mob/Def"/>
</dbReference>
<feature type="domain" description="Reverse transcriptase" evidence="2">
    <location>
        <begin position="47"/>
        <end position="283"/>
    </location>
</feature>
<gene>
    <name evidence="3" type="ORF">ACPOL_4601</name>
</gene>
<proteinExistence type="inferred from homology"/>
<evidence type="ECO:0000313" key="4">
    <source>
        <dbReference type="Proteomes" id="UP000253606"/>
    </source>
</evidence>
<dbReference type="PANTHER" id="PTHR34047">
    <property type="entry name" value="NUCLEAR INTRON MATURASE 1, MITOCHONDRIAL-RELATED"/>
    <property type="match status" value="1"/>
</dbReference>
<dbReference type="InterPro" id="IPR043502">
    <property type="entry name" value="DNA/RNA_pol_sf"/>
</dbReference>
<keyword evidence="3" id="KW-0808">Transferase</keyword>
<sequence length="449" mass="51627">MKALQWLLTHSFCGRALAVKRVTHNKGKNTPGVDGAVWRSPASRYKAIDTLRRRGYSPQPLRRVYIPKANGKLRPLGILTMKDRAMQALYLLALLPVSETTADLNSYGFRPERSTADAIEQGFNAVGMRNSARWVLEGDIRGCFDNISHEWMLDHIPVDKEVLRKWLKAGFMENRTLFPTEAGTPQGGIISPTLANLTLDGLERLLKETFRKRKIDGKLHNLKVNFVRYADDFIITGSSKELLEDEVKPLVERFLLDRGLQLSPEKTCITHIEDGFDFLGQNLRRHGGKVLTTPSKKNMHAFCEKVRGVIRRNDSAKQVHLIGRLNPVIRGWANYHRHIVASGAFRKAEMVLWQSLWRWAKRRHLKKSAAWIAERYWHRLGAGRRYFAVMAGSNARPGRAMVAYLIDPRKIPIERHIKVRSNANPFDPRWRDYFVSRKRAKRVRSSPAW</sequence>
<protein>
    <submittedName>
        <fullName evidence="3">Retron-type RNA-directed DNA polymerase</fullName>
    </submittedName>
</protein>
<dbReference type="PANTHER" id="PTHR34047:SF10">
    <property type="entry name" value="GROUP II INTRON-ASSOCIATED OPEN READING FRAME"/>
    <property type="match status" value="1"/>
</dbReference>
<comment type="similarity">
    <text evidence="1">Belongs to the bacterial reverse transcriptase family.</text>
</comment>
<dbReference type="Pfam" id="PF00078">
    <property type="entry name" value="RVT_1"/>
    <property type="match status" value="1"/>
</dbReference>
<dbReference type="NCBIfam" id="TIGR04416">
    <property type="entry name" value="group_II_RT_mat"/>
    <property type="match status" value="1"/>
</dbReference>
<dbReference type="PROSITE" id="PS50878">
    <property type="entry name" value="RT_POL"/>
    <property type="match status" value="1"/>
</dbReference>
<name>A0A2Z5G3W1_9BACT</name>
<evidence type="ECO:0000313" key="3">
    <source>
        <dbReference type="EMBL" id="AXC13873.1"/>
    </source>
</evidence>
<dbReference type="GO" id="GO:0003964">
    <property type="term" value="F:RNA-directed DNA polymerase activity"/>
    <property type="evidence" value="ECO:0007669"/>
    <property type="project" value="UniProtKB-KW"/>
</dbReference>
<dbReference type="EMBL" id="CP030840">
    <property type="protein sequence ID" value="AXC13873.1"/>
    <property type="molecule type" value="Genomic_DNA"/>
</dbReference>
<evidence type="ECO:0000259" key="2">
    <source>
        <dbReference type="PROSITE" id="PS50878"/>
    </source>
</evidence>